<keyword evidence="2" id="KW-1185">Reference proteome</keyword>
<evidence type="ECO:0000313" key="2">
    <source>
        <dbReference type="Proteomes" id="UP000326396"/>
    </source>
</evidence>
<sequence>MLSLSISQISDLEPPDVLGVLGKKDEMVSKEVMRIGLINRKLWAHLRAAWPISNHIGPVVGRLILMLGRNGPVVLGQIRSSLAPVRQYETSRVGPIVGLDNRCGPEQLDRMGCFSNGSVQCSSRNKWVCVCVG</sequence>
<accession>A0A5N6LV26</accession>
<dbReference type="Proteomes" id="UP000326396">
    <property type="component" value="Linkage Group LG8"/>
</dbReference>
<organism evidence="1 2">
    <name type="scientific">Mikania micrantha</name>
    <name type="common">bitter vine</name>
    <dbReference type="NCBI Taxonomy" id="192012"/>
    <lineage>
        <taxon>Eukaryota</taxon>
        <taxon>Viridiplantae</taxon>
        <taxon>Streptophyta</taxon>
        <taxon>Embryophyta</taxon>
        <taxon>Tracheophyta</taxon>
        <taxon>Spermatophyta</taxon>
        <taxon>Magnoliopsida</taxon>
        <taxon>eudicotyledons</taxon>
        <taxon>Gunneridae</taxon>
        <taxon>Pentapetalae</taxon>
        <taxon>asterids</taxon>
        <taxon>campanulids</taxon>
        <taxon>Asterales</taxon>
        <taxon>Asteraceae</taxon>
        <taxon>Asteroideae</taxon>
        <taxon>Heliantheae alliance</taxon>
        <taxon>Eupatorieae</taxon>
        <taxon>Mikania</taxon>
    </lineage>
</organism>
<name>A0A5N6LV26_9ASTR</name>
<protein>
    <submittedName>
        <fullName evidence="1">Uncharacterized protein</fullName>
    </submittedName>
</protein>
<comment type="caution">
    <text evidence="1">The sequence shown here is derived from an EMBL/GenBank/DDBJ whole genome shotgun (WGS) entry which is preliminary data.</text>
</comment>
<evidence type="ECO:0000313" key="1">
    <source>
        <dbReference type="EMBL" id="KAD2805439.1"/>
    </source>
</evidence>
<dbReference type="EMBL" id="SZYD01000018">
    <property type="protein sequence ID" value="KAD2805439.1"/>
    <property type="molecule type" value="Genomic_DNA"/>
</dbReference>
<gene>
    <name evidence="1" type="ORF">E3N88_38816</name>
</gene>
<dbReference type="AlphaFoldDB" id="A0A5N6LV26"/>
<reference evidence="1 2" key="1">
    <citation type="submission" date="2019-05" db="EMBL/GenBank/DDBJ databases">
        <title>Mikania micrantha, genome provides insights into the molecular mechanism of rapid growth.</title>
        <authorList>
            <person name="Liu B."/>
        </authorList>
    </citation>
    <scope>NUCLEOTIDE SEQUENCE [LARGE SCALE GENOMIC DNA]</scope>
    <source>
        <strain evidence="1">NLD-2019</strain>
        <tissue evidence="1">Leaf</tissue>
    </source>
</reference>
<proteinExistence type="predicted"/>